<dbReference type="InterPro" id="IPR032808">
    <property type="entry name" value="DoxX"/>
</dbReference>
<gene>
    <name evidence="7" type="ORF">ACFFHU_02630</name>
</gene>
<dbReference type="PANTHER" id="PTHR33452">
    <property type="entry name" value="OXIDOREDUCTASE CATD-RELATED"/>
    <property type="match status" value="1"/>
</dbReference>
<dbReference type="RefSeq" id="WP_377335263.1">
    <property type="nucleotide sequence ID" value="NZ_JBHLUE010000002.1"/>
</dbReference>
<organism evidence="7 8">
    <name type="scientific">Plantactinospora siamensis</name>
    <dbReference type="NCBI Taxonomy" id="555372"/>
    <lineage>
        <taxon>Bacteria</taxon>
        <taxon>Bacillati</taxon>
        <taxon>Actinomycetota</taxon>
        <taxon>Actinomycetes</taxon>
        <taxon>Micromonosporales</taxon>
        <taxon>Micromonosporaceae</taxon>
        <taxon>Plantactinospora</taxon>
    </lineage>
</organism>
<evidence type="ECO:0000256" key="6">
    <source>
        <dbReference type="ARBA" id="ARBA00023136"/>
    </source>
</evidence>
<evidence type="ECO:0000256" key="5">
    <source>
        <dbReference type="ARBA" id="ARBA00022989"/>
    </source>
</evidence>
<dbReference type="InterPro" id="IPR051907">
    <property type="entry name" value="DoxX-like_oxidoreductase"/>
</dbReference>
<keyword evidence="8" id="KW-1185">Reference proteome</keyword>
<sequence>MRPVRGIARAMLSGIFVINGARSLANPQPFVGRARKVTDRVGPMMERVDPRLPSDAESLVRVNGALQLTAGLLLATGHLTRPAATVLAGTLVPTTVAGHSYWAIDDPAERANHRIHFLKNLGMFGGLLLAAADTEGRPGLRWRTSRAVLDGRRSVQRGGRSVRRVVRGARRDARIAVRSATAARRLPG</sequence>
<reference evidence="7 8" key="1">
    <citation type="submission" date="2024-09" db="EMBL/GenBank/DDBJ databases">
        <authorList>
            <person name="Sun Q."/>
            <person name="Mori K."/>
        </authorList>
    </citation>
    <scope>NUCLEOTIDE SEQUENCE [LARGE SCALE GENOMIC DNA]</scope>
    <source>
        <strain evidence="7 8">TBRC 2205</strain>
    </source>
</reference>
<keyword evidence="4" id="KW-0812">Transmembrane</keyword>
<dbReference type="Pfam" id="PF07681">
    <property type="entry name" value="DoxX"/>
    <property type="match status" value="1"/>
</dbReference>
<keyword evidence="5" id="KW-1133">Transmembrane helix</keyword>
<keyword evidence="6" id="KW-0472">Membrane</keyword>
<comment type="similarity">
    <text evidence="2">Belongs to the DoxX family.</text>
</comment>
<dbReference type="PANTHER" id="PTHR33452:SF1">
    <property type="entry name" value="INNER MEMBRANE PROTEIN YPHA-RELATED"/>
    <property type="match status" value="1"/>
</dbReference>
<keyword evidence="3" id="KW-1003">Cell membrane</keyword>
<evidence type="ECO:0000256" key="2">
    <source>
        <dbReference type="ARBA" id="ARBA00006679"/>
    </source>
</evidence>
<name>A0ABV6NQL3_9ACTN</name>
<comment type="subcellular location">
    <subcellularLocation>
        <location evidence="1">Cell membrane</location>
        <topology evidence="1">Multi-pass membrane protein</topology>
    </subcellularLocation>
</comment>
<evidence type="ECO:0000313" key="7">
    <source>
        <dbReference type="EMBL" id="MFC0563067.1"/>
    </source>
</evidence>
<evidence type="ECO:0000313" key="8">
    <source>
        <dbReference type="Proteomes" id="UP001589894"/>
    </source>
</evidence>
<evidence type="ECO:0000256" key="4">
    <source>
        <dbReference type="ARBA" id="ARBA00022692"/>
    </source>
</evidence>
<protein>
    <submittedName>
        <fullName evidence="7">DoxX family protein</fullName>
    </submittedName>
</protein>
<evidence type="ECO:0000256" key="1">
    <source>
        <dbReference type="ARBA" id="ARBA00004651"/>
    </source>
</evidence>
<dbReference type="Proteomes" id="UP001589894">
    <property type="component" value="Unassembled WGS sequence"/>
</dbReference>
<evidence type="ECO:0000256" key="3">
    <source>
        <dbReference type="ARBA" id="ARBA00022475"/>
    </source>
</evidence>
<dbReference type="EMBL" id="JBHLUE010000002">
    <property type="protein sequence ID" value="MFC0563067.1"/>
    <property type="molecule type" value="Genomic_DNA"/>
</dbReference>
<accession>A0ABV6NQL3</accession>
<comment type="caution">
    <text evidence="7">The sequence shown here is derived from an EMBL/GenBank/DDBJ whole genome shotgun (WGS) entry which is preliminary data.</text>
</comment>
<proteinExistence type="inferred from homology"/>